<evidence type="ECO:0000313" key="2">
    <source>
        <dbReference type="EMBL" id="MEH8016233.1"/>
    </source>
</evidence>
<sequence length="123" mass="13777">MTKRILVCLMCCFSLAPLAQQSVQQEAQQSVPQSAQQSVQQNAQQRLPQSVQLESTISGNQEQPKTIYVLPWQQPVGQIRIPPSSLAAPQTRVSPLDRQQFLRFIAVQQGAVQTRLVNPEQQQ</sequence>
<dbReference type="RefSeq" id="WP_335734646.1">
    <property type="nucleotide sequence ID" value="NZ_JALAAR010000002.1"/>
</dbReference>
<feature type="chain" id="PRO_5045137451" evidence="1">
    <location>
        <begin position="20"/>
        <end position="123"/>
    </location>
</feature>
<evidence type="ECO:0000256" key="1">
    <source>
        <dbReference type="SAM" id="SignalP"/>
    </source>
</evidence>
<feature type="signal peptide" evidence="1">
    <location>
        <begin position="1"/>
        <end position="19"/>
    </location>
</feature>
<gene>
    <name evidence="2" type="ORF">MN202_03210</name>
</gene>
<organism evidence="2 3">
    <name type="scientific">Rheinheimera muenzenbergensis</name>
    <dbReference type="NCBI Taxonomy" id="1193628"/>
    <lineage>
        <taxon>Bacteria</taxon>
        <taxon>Pseudomonadati</taxon>
        <taxon>Pseudomonadota</taxon>
        <taxon>Gammaproteobacteria</taxon>
        <taxon>Chromatiales</taxon>
        <taxon>Chromatiaceae</taxon>
        <taxon>Rheinheimera</taxon>
    </lineage>
</organism>
<name>A0ABU8C2V2_9GAMM</name>
<reference evidence="2 3" key="1">
    <citation type="journal article" date="2023" name="Ecotoxicol. Environ. Saf.">
        <title>Mercury remediation potential of mercury-resistant strain Rheinheimera metallidurans sp. nov. isolated from a municipal waste dumping site.</title>
        <authorList>
            <person name="Yadav V."/>
            <person name="Manjhi A."/>
            <person name="Vadakedath N."/>
        </authorList>
    </citation>
    <scope>NUCLEOTIDE SEQUENCE [LARGE SCALE GENOMIC DNA]</scope>
    <source>
        <strain evidence="2 3">E-49</strain>
    </source>
</reference>
<proteinExistence type="predicted"/>
<evidence type="ECO:0000313" key="3">
    <source>
        <dbReference type="Proteomes" id="UP001375382"/>
    </source>
</evidence>
<dbReference type="EMBL" id="JALAAR010000002">
    <property type="protein sequence ID" value="MEH8016233.1"/>
    <property type="molecule type" value="Genomic_DNA"/>
</dbReference>
<comment type="caution">
    <text evidence="2">The sequence shown here is derived from an EMBL/GenBank/DDBJ whole genome shotgun (WGS) entry which is preliminary data.</text>
</comment>
<protein>
    <submittedName>
        <fullName evidence="2">Uncharacterized protein</fullName>
    </submittedName>
</protein>
<accession>A0ABU8C2V2</accession>
<dbReference type="Proteomes" id="UP001375382">
    <property type="component" value="Unassembled WGS sequence"/>
</dbReference>
<keyword evidence="3" id="KW-1185">Reference proteome</keyword>
<keyword evidence="1" id="KW-0732">Signal</keyword>